<gene>
    <name evidence="1" type="ORF">BKA67DRAFT_575675</name>
</gene>
<dbReference type="AlphaFoldDB" id="A0A9P8ZVG5"/>
<proteinExistence type="predicted"/>
<protein>
    <submittedName>
        <fullName evidence="1">Uncharacterized protein</fullName>
    </submittedName>
</protein>
<name>A0A9P8ZVG5_9PEZI</name>
<sequence length="67" mass="7993">MISAVLSTYRLSGCREILIRYGLGVPFLWPPAQTGFFRGSTWFNDRRFTVYPKPNFHKQEIQSRWMH</sequence>
<evidence type="ECO:0000313" key="2">
    <source>
        <dbReference type="Proteomes" id="UP000758603"/>
    </source>
</evidence>
<organism evidence="1 2">
    <name type="scientific">Truncatella angustata</name>
    <dbReference type="NCBI Taxonomy" id="152316"/>
    <lineage>
        <taxon>Eukaryota</taxon>
        <taxon>Fungi</taxon>
        <taxon>Dikarya</taxon>
        <taxon>Ascomycota</taxon>
        <taxon>Pezizomycotina</taxon>
        <taxon>Sordariomycetes</taxon>
        <taxon>Xylariomycetidae</taxon>
        <taxon>Amphisphaeriales</taxon>
        <taxon>Sporocadaceae</taxon>
        <taxon>Truncatella</taxon>
    </lineage>
</organism>
<dbReference type="RefSeq" id="XP_045955251.1">
    <property type="nucleotide sequence ID" value="XM_046103516.1"/>
</dbReference>
<dbReference type="EMBL" id="JAGPXC010000007">
    <property type="protein sequence ID" value="KAH6648744.1"/>
    <property type="molecule type" value="Genomic_DNA"/>
</dbReference>
<comment type="caution">
    <text evidence="1">The sequence shown here is derived from an EMBL/GenBank/DDBJ whole genome shotgun (WGS) entry which is preliminary data.</text>
</comment>
<reference evidence="1" key="1">
    <citation type="journal article" date="2021" name="Nat. Commun.">
        <title>Genetic determinants of endophytism in the Arabidopsis root mycobiome.</title>
        <authorList>
            <person name="Mesny F."/>
            <person name="Miyauchi S."/>
            <person name="Thiergart T."/>
            <person name="Pickel B."/>
            <person name="Atanasova L."/>
            <person name="Karlsson M."/>
            <person name="Huettel B."/>
            <person name="Barry K.W."/>
            <person name="Haridas S."/>
            <person name="Chen C."/>
            <person name="Bauer D."/>
            <person name="Andreopoulos W."/>
            <person name="Pangilinan J."/>
            <person name="LaButti K."/>
            <person name="Riley R."/>
            <person name="Lipzen A."/>
            <person name="Clum A."/>
            <person name="Drula E."/>
            <person name="Henrissat B."/>
            <person name="Kohler A."/>
            <person name="Grigoriev I.V."/>
            <person name="Martin F.M."/>
            <person name="Hacquard S."/>
        </authorList>
    </citation>
    <scope>NUCLEOTIDE SEQUENCE</scope>
    <source>
        <strain evidence="1">MPI-SDFR-AT-0073</strain>
    </source>
</reference>
<accession>A0A9P8ZVG5</accession>
<evidence type="ECO:0000313" key="1">
    <source>
        <dbReference type="EMBL" id="KAH6648744.1"/>
    </source>
</evidence>
<keyword evidence="2" id="KW-1185">Reference proteome</keyword>
<dbReference type="GeneID" id="70132408"/>
<dbReference type="Proteomes" id="UP000758603">
    <property type="component" value="Unassembled WGS sequence"/>
</dbReference>